<dbReference type="SMART" id="SM00827">
    <property type="entry name" value="PKS_AT"/>
    <property type="match status" value="1"/>
</dbReference>
<dbReference type="InterPro" id="IPR049900">
    <property type="entry name" value="PKS_mFAS_DH"/>
</dbReference>
<dbReference type="InterPro" id="IPR050091">
    <property type="entry name" value="PKS_NRPS_Biosynth_Enz"/>
</dbReference>
<dbReference type="Gene3D" id="3.40.366.10">
    <property type="entry name" value="Malonyl-Coenzyme A Acyl Carrier Protein, domain 2"/>
    <property type="match status" value="2"/>
</dbReference>
<dbReference type="Gene3D" id="3.30.70.3290">
    <property type="match status" value="1"/>
</dbReference>
<dbReference type="RefSeq" id="XP_040691755.1">
    <property type="nucleotide sequence ID" value="XM_040829546.1"/>
</dbReference>
<name>A0A1L9RT28_ASPWE</name>
<evidence type="ECO:0000256" key="5">
    <source>
        <dbReference type="ARBA" id="ARBA00023268"/>
    </source>
</evidence>
<gene>
    <name evidence="12" type="ORF">ASPWEDRAFT_148134</name>
</gene>
<dbReference type="InterPro" id="IPR001227">
    <property type="entry name" value="Ac_transferase_dom_sf"/>
</dbReference>
<organism evidence="12 13">
    <name type="scientific">Aspergillus wentii DTO 134E9</name>
    <dbReference type="NCBI Taxonomy" id="1073089"/>
    <lineage>
        <taxon>Eukaryota</taxon>
        <taxon>Fungi</taxon>
        <taxon>Dikarya</taxon>
        <taxon>Ascomycota</taxon>
        <taxon>Pezizomycotina</taxon>
        <taxon>Eurotiomycetes</taxon>
        <taxon>Eurotiomycetidae</taxon>
        <taxon>Eurotiales</taxon>
        <taxon>Aspergillaceae</taxon>
        <taxon>Aspergillus</taxon>
        <taxon>Aspergillus subgen. Cremei</taxon>
    </lineage>
</organism>
<dbReference type="Gene3D" id="3.10.129.110">
    <property type="entry name" value="Polyketide synthase dehydratase"/>
    <property type="match status" value="1"/>
</dbReference>
<dbReference type="Pfam" id="PF20434">
    <property type="entry name" value="BD-FAE"/>
    <property type="match status" value="1"/>
</dbReference>
<evidence type="ECO:0000256" key="3">
    <source>
        <dbReference type="ARBA" id="ARBA00022553"/>
    </source>
</evidence>
<dbReference type="InterPro" id="IPR016039">
    <property type="entry name" value="Thiolase-like"/>
</dbReference>
<dbReference type="GO" id="GO:0004315">
    <property type="term" value="F:3-oxoacyl-[acyl-carrier-protein] synthase activity"/>
    <property type="evidence" value="ECO:0007669"/>
    <property type="project" value="InterPro"/>
</dbReference>
<reference evidence="13" key="1">
    <citation type="journal article" date="2017" name="Genome Biol.">
        <title>Comparative genomics reveals high biological diversity and specific adaptations in the industrially and medically important fungal genus Aspergillus.</title>
        <authorList>
            <person name="de Vries R.P."/>
            <person name="Riley R."/>
            <person name="Wiebenga A."/>
            <person name="Aguilar-Osorio G."/>
            <person name="Amillis S."/>
            <person name="Uchima C.A."/>
            <person name="Anderluh G."/>
            <person name="Asadollahi M."/>
            <person name="Askin M."/>
            <person name="Barry K."/>
            <person name="Battaglia E."/>
            <person name="Bayram O."/>
            <person name="Benocci T."/>
            <person name="Braus-Stromeyer S.A."/>
            <person name="Caldana C."/>
            <person name="Canovas D."/>
            <person name="Cerqueira G.C."/>
            <person name="Chen F."/>
            <person name="Chen W."/>
            <person name="Choi C."/>
            <person name="Clum A."/>
            <person name="Dos Santos R.A."/>
            <person name="Damasio A.R."/>
            <person name="Diallinas G."/>
            <person name="Emri T."/>
            <person name="Fekete E."/>
            <person name="Flipphi M."/>
            <person name="Freyberg S."/>
            <person name="Gallo A."/>
            <person name="Gournas C."/>
            <person name="Habgood R."/>
            <person name="Hainaut M."/>
            <person name="Harispe M.L."/>
            <person name="Henrissat B."/>
            <person name="Hilden K.S."/>
            <person name="Hope R."/>
            <person name="Hossain A."/>
            <person name="Karabika E."/>
            <person name="Karaffa L."/>
            <person name="Karanyi Z."/>
            <person name="Krasevec N."/>
            <person name="Kuo A."/>
            <person name="Kusch H."/>
            <person name="LaButti K."/>
            <person name="Lagendijk E.L."/>
            <person name="Lapidus A."/>
            <person name="Levasseur A."/>
            <person name="Lindquist E."/>
            <person name="Lipzen A."/>
            <person name="Logrieco A.F."/>
            <person name="MacCabe A."/>
            <person name="Maekelae M.R."/>
            <person name="Malavazi I."/>
            <person name="Melin P."/>
            <person name="Meyer V."/>
            <person name="Mielnichuk N."/>
            <person name="Miskei M."/>
            <person name="Molnar A.P."/>
            <person name="Mule G."/>
            <person name="Ngan C.Y."/>
            <person name="Orejas M."/>
            <person name="Orosz E."/>
            <person name="Ouedraogo J.P."/>
            <person name="Overkamp K.M."/>
            <person name="Park H.-S."/>
            <person name="Perrone G."/>
            <person name="Piumi F."/>
            <person name="Punt P.J."/>
            <person name="Ram A.F."/>
            <person name="Ramon A."/>
            <person name="Rauscher S."/>
            <person name="Record E."/>
            <person name="Riano-Pachon D.M."/>
            <person name="Robert V."/>
            <person name="Roehrig J."/>
            <person name="Ruller R."/>
            <person name="Salamov A."/>
            <person name="Salih N.S."/>
            <person name="Samson R.A."/>
            <person name="Sandor E."/>
            <person name="Sanguinetti M."/>
            <person name="Schuetze T."/>
            <person name="Sepcic K."/>
            <person name="Shelest E."/>
            <person name="Sherlock G."/>
            <person name="Sophianopoulou V."/>
            <person name="Squina F.M."/>
            <person name="Sun H."/>
            <person name="Susca A."/>
            <person name="Todd R.B."/>
            <person name="Tsang A."/>
            <person name="Unkles S.E."/>
            <person name="van de Wiele N."/>
            <person name="van Rossen-Uffink D."/>
            <person name="Oliveira J.V."/>
            <person name="Vesth T.C."/>
            <person name="Visser J."/>
            <person name="Yu J.-H."/>
            <person name="Zhou M."/>
            <person name="Andersen M.R."/>
            <person name="Archer D.B."/>
            <person name="Baker S.E."/>
            <person name="Benoit I."/>
            <person name="Brakhage A.A."/>
            <person name="Braus G.H."/>
            <person name="Fischer R."/>
            <person name="Frisvad J.C."/>
            <person name="Goldman G.H."/>
            <person name="Houbraken J."/>
            <person name="Oakley B."/>
            <person name="Pocsi I."/>
            <person name="Scazzocchio C."/>
            <person name="Seiboth B."/>
            <person name="vanKuyk P.A."/>
            <person name="Wortman J."/>
            <person name="Dyer P.S."/>
            <person name="Grigoriev I.V."/>
        </authorList>
    </citation>
    <scope>NUCLEOTIDE SEQUENCE [LARGE SCALE GENOMIC DNA]</scope>
    <source>
        <strain evidence="13">DTO 134E9</strain>
    </source>
</reference>
<dbReference type="PANTHER" id="PTHR43775:SF21">
    <property type="entry name" value="NON-REDUCING POLYKETIDE SYNTHASE AUSA-RELATED"/>
    <property type="match status" value="1"/>
</dbReference>
<keyword evidence="5" id="KW-0511">Multifunctional enzyme</keyword>
<evidence type="ECO:0000256" key="4">
    <source>
        <dbReference type="ARBA" id="ARBA00022679"/>
    </source>
</evidence>
<evidence type="ECO:0000313" key="12">
    <source>
        <dbReference type="EMBL" id="OJJ38079.1"/>
    </source>
</evidence>
<protein>
    <submittedName>
        <fullName evidence="12">Uncharacterized protein</fullName>
    </submittedName>
</protein>
<dbReference type="OrthoDB" id="429813at2759"/>
<dbReference type="InterPro" id="IPR014043">
    <property type="entry name" value="Acyl_transferase_dom"/>
</dbReference>
<dbReference type="InterPro" id="IPR014030">
    <property type="entry name" value="Ketoacyl_synth_N"/>
</dbReference>
<dbReference type="Pfam" id="PF00698">
    <property type="entry name" value="Acyl_transf_1"/>
    <property type="match status" value="1"/>
</dbReference>
<dbReference type="GO" id="GO:0006633">
    <property type="term" value="P:fatty acid biosynthetic process"/>
    <property type="evidence" value="ECO:0007669"/>
    <property type="project" value="InterPro"/>
</dbReference>
<dbReference type="Pfam" id="PF02801">
    <property type="entry name" value="Ketoacyl-synt_C"/>
    <property type="match status" value="1"/>
</dbReference>
<dbReference type="Gene3D" id="1.10.1200.10">
    <property type="entry name" value="ACP-like"/>
    <property type="match status" value="1"/>
</dbReference>
<evidence type="ECO:0000313" key="13">
    <source>
        <dbReference type="Proteomes" id="UP000184383"/>
    </source>
</evidence>
<dbReference type="Gene3D" id="3.40.47.10">
    <property type="match status" value="1"/>
</dbReference>
<dbReference type="Pfam" id="PF00109">
    <property type="entry name" value="ketoacyl-synt"/>
    <property type="match status" value="1"/>
</dbReference>
<dbReference type="InterPro" id="IPR042104">
    <property type="entry name" value="PKS_dehydratase_sf"/>
</dbReference>
<comment type="pathway">
    <text evidence="1">Secondary metabolite biosynthesis; terpenoid biosynthesis.</text>
</comment>
<dbReference type="SUPFAM" id="SSF52151">
    <property type="entry name" value="FabD/lysophospholipase-like"/>
    <property type="match status" value="1"/>
</dbReference>
<dbReference type="GeneID" id="63745394"/>
<dbReference type="InterPro" id="IPR029058">
    <property type="entry name" value="AB_hydrolase_fold"/>
</dbReference>
<dbReference type="PROSITE" id="PS52004">
    <property type="entry name" value="KS3_2"/>
    <property type="match status" value="1"/>
</dbReference>
<dbReference type="InterPro" id="IPR032088">
    <property type="entry name" value="SAT"/>
</dbReference>
<dbReference type="Proteomes" id="UP000184383">
    <property type="component" value="Unassembled WGS sequence"/>
</dbReference>
<dbReference type="SUPFAM" id="SSF47336">
    <property type="entry name" value="ACP-like"/>
    <property type="match status" value="1"/>
</dbReference>
<feature type="active site" description="Proton acceptor; for dehydratase activity" evidence="7">
    <location>
        <position position="1315"/>
    </location>
</feature>
<dbReference type="PANTHER" id="PTHR43775">
    <property type="entry name" value="FATTY ACID SYNTHASE"/>
    <property type="match status" value="1"/>
</dbReference>
<dbReference type="Pfam" id="PF16073">
    <property type="entry name" value="SAT"/>
    <property type="match status" value="1"/>
</dbReference>
<dbReference type="PROSITE" id="PS00012">
    <property type="entry name" value="PHOSPHOPANTETHEINE"/>
    <property type="match status" value="1"/>
</dbReference>
<sequence>MANNHCNTSSPQATCILFGPQAIQTNQALLDIRTSLQETRGLNFLATAITALPAVWHVIQDALPELRQLPHANLDQLCHFFQGGPAPIITDTANIILTPLTVISHLIEFWKLQHGNSDQPPVSLPLVQDVQGFCVGFLAAIVVACSQTHEDFQILAFRTVCLAVCVGALVDWDEHQRSNPQDRAVSVAVRWKGTAQYDEIEDAIGSQDGAYVSCITGPTSLTVTIPQKYAASFVSTLSDLGISAKGISLRGRFHHQDHTNAVSRVLRLVERDERFQLPFANSLTLPLRSSVDGQRIINGALHRIALESILLKPSQWFQTVQETSSAWEMCNKRVGFITIGSEMPIPPSLIRHHLLPEAPSILNANTNSTEQIPITGTPLTDETNADESGIAVIGMACRYPEADSIDELWEIIVRGRPAVPRTPEDRFKEFDTCRESKEGPLWSNFIRQPDVFDHRFFGISGREAKSMDPQQRLMLQVAYEAVESTGYRGLKDNKLPDDVGCYVGVATDDYDEHVASHPPSAFSGPGTLRAFISGRISHYFGWSGPSLTLDTACSSSALAIHSACRALQARDCSVAIAGGVNTITRPTMSQNLKAASFLSPTGPSKAFDADADGYSRAEGAGAVVLRPLRDAVKNGDFILAVIRGSSVNQGSNSSPITVPDSNSQVSLYRKTLSESLIDPEDVTYVEAHGTGTQVGDPIEFDSIRKVFGGQGRPSQVFVGSIKDNIGHAEAASGVAGLLKTILMIQHRTIPKLASFKLLNPKIPPLGSDQVVIPTQTQGWESATRTALINNYGAAGSNVAIVVQEHILNAPPIENSSTDHRLSGLVSFPILISGQSSDAVGSYVECLKSSLSRSKSILADLAYNLAIKQKRDLEYQLVVPQSSRQDDIFFLESPAANPKVQKLSREPLSVVLCFGGQNGRTASISKDLLDNCIVLRDYLMDCNAVCEELSLPSLFPTIFHRELIHDVVALHCALFSIQYSCAKSWLACGLKVDRLIGHSFGQLTALCVADAVPLLDGLRLVAERARLIQTYCGQENGIMVSIEAPLEEVHRLLHVAERQCIQPFFAEIACYNGPKNHVVAGDEMSIQAVEKALEVMPVRAKLQRLNNTHAFHTRLIDEIVPSFTHVASTFCYQKPTITIEACSLDDRWSDYITPEKIVDHSRMPVYFSEAVGRIEQQLPGRIVWLEAGSGSPIIPMVRRVASASRGHLYHPVFLGGPEPQRNLTKTTCDLWSNGVKVQFWPFHQSQATWYKWVNIPPYQFAKTRHWLDYKPRAPPSTGPTNSKELLELLSHQQNPSRAVFEIFPRNQVYQLCTGGHLVVDHGLCPAGLYIELILRACSFLFKDQASGIPQIEGLTMSSPLVLEPSGRVFLQMSEIHPQIGSWDFSLFSDGNPEASSPTVHSTGRVTISQPNTLSVATRLQSLNRLVSPSRCSDIEASPMSTGFKGPIVYQTLEKIVHYAEYYHGVQKIFASGDEATGQIVLPSSRPDVLRSGVCDLVLLDNLTLMAGIHVNCLSDRKTNEVWICSSIGEVVIGKEFLEKQHKLPSWTVYCTRERSSEKSFVCDVLALDPDSGSLTVALISLEFHTVPIKSLARVLERQNTAVAKPSRVTEPTPVSKHALNGIKRPWVTQHEEQQCKRKRINATVPQSSFDPDYGIPTPVTDISTEASFGSEPTGTSSPGWDQIRGILGEVLEIPLHEITPSSTLAHLGVDSLVATEVTAEMKKRYNATMKAESFQGTATVGSICDQFQGSSTGNQNLDIPNDNSSSQSNTSCETMGQDFQNLHQLNLRDDAEALDGNRETVAFGERDGIQLLADIYYPEKISSSQNPLPVALMIHGGGHIMLSRKDVRPKQTRMLLDAGFLPVSIDYRLCPEVTLQEGPMQDVCDALTWARTTLPSIILKRPDIRVNGEKVVAVGWSTGGHLAMSLGWTPHAMGMRPPEAILAFYCPYDYEDPCWSESNLPFGMQVPDTATSAHDLSESIYDEPITGYNPTIDRCALGGWMAPSDPRSRIPLYMNWKGKTVEVILNGLRRSEVCTGQIPELPVPPLEQIQSVSPLAQIRNGSYKTPTFIIHGMLDDLIPWEQAQRTYDGLVANGVEAGFRLLKDTLHLYDIYRGCEKNRDGMQAIVDGYQFLRSHV</sequence>
<evidence type="ECO:0000259" key="11">
    <source>
        <dbReference type="PROSITE" id="PS52019"/>
    </source>
</evidence>
<dbReference type="InterPro" id="IPR016035">
    <property type="entry name" value="Acyl_Trfase/lysoPLipase"/>
</dbReference>
<dbReference type="InterPro" id="IPR016036">
    <property type="entry name" value="Malonyl_transacylase_ACP-bd"/>
</dbReference>
<dbReference type="SUPFAM" id="SSF55048">
    <property type="entry name" value="Probable ACP-binding domain of malonyl-CoA ACP transacylase"/>
    <property type="match status" value="1"/>
</dbReference>
<dbReference type="InterPro" id="IPR036736">
    <property type="entry name" value="ACP-like_sf"/>
</dbReference>
<dbReference type="PROSITE" id="PS00606">
    <property type="entry name" value="KS3_1"/>
    <property type="match status" value="1"/>
</dbReference>
<dbReference type="InterPro" id="IPR009081">
    <property type="entry name" value="PP-bd_ACP"/>
</dbReference>
<keyword evidence="3" id="KW-0597">Phosphoprotein</keyword>
<feature type="active site" description="Proton donor; for dehydratase activity" evidence="7">
    <location>
        <position position="1499"/>
    </location>
</feature>
<keyword evidence="2" id="KW-0596">Phosphopantetheine</keyword>
<accession>A0A1L9RT28</accession>
<keyword evidence="13" id="KW-1185">Reference proteome</keyword>
<keyword evidence="4" id="KW-0808">Transferase</keyword>
<dbReference type="Gene3D" id="3.40.50.1820">
    <property type="entry name" value="alpha/beta hydrolase"/>
    <property type="match status" value="1"/>
</dbReference>
<evidence type="ECO:0000259" key="9">
    <source>
        <dbReference type="PROSITE" id="PS50075"/>
    </source>
</evidence>
<dbReference type="SMART" id="SM00825">
    <property type="entry name" value="PKS_KS"/>
    <property type="match status" value="1"/>
</dbReference>
<proteinExistence type="predicted"/>
<evidence type="ECO:0000256" key="8">
    <source>
        <dbReference type="SAM" id="MobiDB-lite"/>
    </source>
</evidence>
<feature type="region of interest" description="Disordered" evidence="8">
    <location>
        <begin position="1750"/>
        <end position="1772"/>
    </location>
</feature>
<dbReference type="InterPro" id="IPR014031">
    <property type="entry name" value="Ketoacyl_synth_C"/>
</dbReference>
<dbReference type="PROSITE" id="PS52019">
    <property type="entry name" value="PKS_MFAS_DH"/>
    <property type="match status" value="1"/>
</dbReference>
<dbReference type="GO" id="GO:0004312">
    <property type="term" value="F:fatty acid synthase activity"/>
    <property type="evidence" value="ECO:0007669"/>
    <property type="project" value="TreeGrafter"/>
</dbReference>
<evidence type="ECO:0000256" key="2">
    <source>
        <dbReference type="ARBA" id="ARBA00022450"/>
    </source>
</evidence>
<dbReference type="InterPro" id="IPR020841">
    <property type="entry name" value="PKS_Beta-ketoAc_synthase_dom"/>
</dbReference>
<feature type="region of interest" description="C-terminal hotdog fold" evidence="7">
    <location>
        <begin position="1438"/>
        <end position="1591"/>
    </location>
</feature>
<dbReference type="VEuPathDB" id="FungiDB:ASPWEDRAFT_148134"/>
<evidence type="ECO:0000256" key="1">
    <source>
        <dbReference type="ARBA" id="ARBA00004721"/>
    </source>
</evidence>
<dbReference type="SUPFAM" id="SSF53901">
    <property type="entry name" value="Thiolase-like"/>
    <property type="match status" value="1"/>
</dbReference>
<dbReference type="InterPro" id="IPR049492">
    <property type="entry name" value="BD-FAE-like_dom"/>
</dbReference>
<comment type="catalytic activity">
    <reaction evidence="6">
        <text>3 malonyl-CoA + acetyl-CoA + 2 S-adenosyl-L-methionine = 3,5-dimethylorsellinate + 2 S-adenosyl-L-homocysteine + 3 CO2 + 4 CoA</text>
        <dbReference type="Rhea" id="RHEA:49628"/>
        <dbReference type="ChEBI" id="CHEBI:16526"/>
        <dbReference type="ChEBI" id="CHEBI:57287"/>
        <dbReference type="ChEBI" id="CHEBI:57288"/>
        <dbReference type="ChEBI" id="CHEBI:57384"/>
        <dbReference type="ChEBI" id="CHEBI:57856"/>
        <dbReference type="ChEBI" id="CHEBI:59789"/>
        <dbReference type="ChEBI" id="CHEBI:131856"/>
    </reaction>
    <physiologicalReaction direction="left-to-right" evidence="6">
        <dbReference type="Rhea" id="RHEA:49629"/>
    </physiologicalReaction>
</comment>
<feature type="domain" description="PKS/mFAS DH" evidence="11">
    <location>
        <begin position="1282"/>
        <end position="1591"/>
    </location>
</feature>
<feature type="domain" description="Carrier" evidence="9">
    <location>
        <begin position="1673"/>
        <end position="1750"/>
    </location>
</feature>
<dbReference type="Pfam" id="PF00550">
    <property type="entry name" value="PP-binding"/>
    <property type="match status" value="1"/>
</dbReference>
<evidence type="ECO:0000256" key="6">
    <source>
        <dbReference type="ARBA" id="ARBA00047988"/>
    </source>
</evidence>
<dbReference type="InterPro" id="IPR006162">
    <property type="entry name" value="Ppantetheine_attach_site"/>
</dbReference>
<dbReference type="STRING" id="1073089.A0A1L9RT28"/>
<dbReference type="InterPro" id="IPR018201">
    <property type="entry name" value="Ketoacyl_synth_AS"/>
</dbReference>
<dbReference type="GO" id="GO:0044550">
    <property type="term" value="P:secondary metabolite biosynthetic process"/>
    <property type="evidence" value="ECO:0007669"/>
    <property type="project" value="TreeGrafter"/>
</dbReference>
<dbReference type="EMBL" id="KV878210">
    <property type="protein sequence ID" value="OJJ38079.1"/>
    <property type="molecule type" value="Genomic_DNA"/>
</dbReference>
<dbReference type="CDD" id="cd00833">
    <property type="entry name" value="PKS"/>
    <property type="match status" value="1"/>
</dbReference>
<dbReference type="PROSITE" id="PS50075">
    <property type="entry name" value="CARRIER"/>
    <property type="match status" value="1"/>
</dbReference>
<evidence type="ECO:0000259" key="10">
    <source>
        <dbReference type="PROSITE" id="PS52004"/>
    </source>
</evidence>
<evidence type="ECO:0000256" key="7">
    <source>
        <dbReference type="PROSITE-ProRule" id="PRU01363"/>
    </source>
</evidence>
<feature type="region of interest" description="N-terminal hotdog fold" evidence="7">
    <location>
        <begin position="1282"/>
        <end position="1411"/>
    </location>
</feature>
<dbReference type="SUPFAM" id="SSF53474">
    <property type="entry name" value="alpha/beta-Hydrolases"/>
    <property type="match status" value="1"/>
</dbReference>
<feature type="domain" description="Ketosynthase family 3 (KS3)" evidence="10">
    <location>
        <begin position="387"/>
        <end position="804"/>
    </location>
</feature>